<protein>
    <submittedName>
        <fullName evidence="2">Subunit of the glycosylphosphatidylinositol transamidase complex-like protein</fullName>
    </submittedName>
</protein>
<evidence type="ECO:0000256" key="1">
    <source>
        <dbReference type="SAM" id="Phobius"/>
    </source>
</evidence>
<feature type="transmembrane region" description="Helical" evidence="1">
    <location>
        <begin position="100"/>
        <end position="116"/>
    </location>
</feature>
<keyword evidence="1" id="KW-1133">Transmembrane helix</keyword>
<dbReference type="EMBL" id="JBDODL010005563">
    <property type="protein sequence ID" value="MES1923305.1"/>
    <property type="molecule type" value="Genomic_DNA"/>
</dbReference>
<dbReference type="InterPro" id="IPR007245">
    <property type="entry name" value="PIG-T"/>
</dbReference>
<keyword evidence="1" id="KW-0812">Transmembrane</keyword>
<dbReference type="Pfam" id="PF04113">
    <property type="entry name" value="Gpi16"/>
    <property type="match status" value="1"/>
</dbReference>
<sequence length="122" mass="14274">MFVPFKSVVKFNFDFQKMLLTNQDYPSDVYRGFDIASATATPIFGKKILSNQVILYLSPPDHTMMYKTITYSSLVCAYFLLNLFYVVYNGPDEYSNRKPLFVKAIIFVWKMALFALRKFCKK</sequence>
<accession>A0ABV2AUG3</accession>
<gene>
    <name evidence="2" type="primary">GPI16_2</name>
    <name evidence="2" type="ORF">MHBO_004858</name>
</gene>
<proteinExistence type="predicted"/>
<name>A0ABV2AUG3_9EUKA</name>
<feature type="transmembrane region" description="Helical" evidence="1">
    <location>
        <begin position="69"/>
        <end position="88"/>
    </location>
</feature>
<keyword evidence="1" id="KW-0472">Membrane</keyword>
<keyword evidence="3" id="KW-1185">Reference proteome</keyword>
<comment type="caution">
    <text evidence="2">The sequence shown here is derived from an EMBL/GenBank/DDBJ whole genome shotgun (WGS) entry which is preliminary data.</text>
</comment>
<organism evidence="2 3">
    <name type="scientific">Bonamia ostreae</name>
    <dbReference type="NCBI Taxonomy" id="126728"/>
    <lineage>
        <taxon>Eukaryota</taxon>
        <taxon>Sar</taxon>
        <taxon>Rhizaria</taxon>
        <taxon>Endomyxa</taxon>
        <taxon>Ascetosporea</taxon>
        <taxon>Haplosporida</taxon>
        <taxon>Bonamia</taxon>
    </lineage>
</organism>
<dbReference type="Proteomes" id="UP001439008">
    <property type="component" value="Unassembled WGS sequence"/>
</dbReference>
<evidence type="ECO:0000313" key="3">
    <source>
        <dbReference type="Proteomes" id="UP001439008"/>
    </source>
</evidence>
<evidence type="ECO:0000313" key="2">
    <source>
        <dbReference type="EMBL" id="MES1923305.1"/>
    </source>
</evidence>
<reference evidence="2 3" key="1">
    <citation type="journal article" date="2024" name="BMC Biol.">
        <title>Comparative genomics of Ascetosporea gives new insight into the evolutionary basis for animal parasitism in Rhizaria.</title>
        <authorList>
            <person name="Hiltunen Thoren M."/>
            <person name="Onut-Brannstrom I."/>
            <person name="Alfjorden A."/>
            <person name="Peckova H."/>
            <person name="Swords F."/>
            <person name="Hooper C."/>
            <person name="Holzer A.S."/>
            <person name="Bass D."/>
            <person name="Burki F."/>
        </authorList>
    </citation>
    <scope>NUCLEOTIDE SEQUENCE [LARGE SCALE GENOMIC DNA]</scope>
    <source>
        <strain evidence="2">20-A016</strain>
    </source>
</reference>